<dbReference type="GO" id="GO:0004134">
    <property type="term" value="F:4-alpha-glucanotransferase activity"/>
    <property type="evidence" value="ECO:0007669"/>
    <property type="project" value="UniProtKB-EC"/>
</dbReference>
<evidence type="ECO:0000256" key="10">
    <source>
        <dbReference type="RuleBase" id="RU361207"/>
    </source>
</evidence>
<name>A0A3E2NVM6_9SPHI</name>
<gene>
    <name evidence="12" type="primary">treY</name>
    <name evidence="12" type="ORF">DYU05_05455</name>
</gene>
<dbReference type="Gene3D" id="3.30.1590.10">
    <property type="entry name" value="Maltooligosyl trehalose synthase, domain 2"/>
    <property type="match status" value="1"/>
</dbReference>
<dbReference type="Pfam" id="PF00128">
    <property type="entry name" value="Alpha-amylase"/>
    <property type="match status" value="1"/>
</dbReference>
<evidence type="ECO:0000313" key="12">
    <source>
        <dbReference type="EMBL" id="RFZ85052.1"/>
    </source>
</evidence>
<keyword evidence="13" id="KW-1185">Reference proteome</keyword>
<protein>
    <recommendedName>
        <fullName evidence="4 10">4-alpha-glucanotransferase</fullName>
        <ecNumber evidence="3 10">2.4.1.25</ecNumber>
    </recommendedName>
    <alternativeName>
        <fullName evidence="8 10">Amylomaltase</fullName>
    </alternativeName>
    <alternativeName>
        <fullName evidence="9 10">Disproportionating enzyme</fullName>
    </alternativeName>
</protein>
<dbReference type="PANTHER" id="PTHR32438:SF5">
    <property type="entry name" value="4-ALPHA-GLUCANOTRANSFERASE DPE1, CHLOROPLASTIC_AMYLOPLASTIC"/>
    <property type="match status" value="1"/>
</dbReference>
<comment type="similarity">
    <text evidence="2 10">Belongs to the disproportionating enzyme family.</text>
</comment>
<dbReference type="InterPro" id="IPR012767">
    <property type="entry name" value="Trehalose_TreY"/>
</dbReference>
<dbReference type="SMART" id="SM00642">
    <property type="entry name" value="Aamy"/>
    <property type="match status" value="1"/>
</dbReference>
<evidence type="ECO:0000256" key="8">
    <source>
        <dbReference type="ARBA" id="ARBA00031423"/>
    </source>
</evidence>
<dbReference type="EMBL" id="QWDE01000001">
    <property type="protein sequence ID" value="RFZ85052.1"/>
    <property type="molecule type" value="Genomic_DNA"/>
</dbReference>
<evidence type="ECO:0000256" key="6">
    <source>
        <dbReference type="ARBA" id="ARBA00022679"/>
    </source>
</evidence>
<evidence type="ECO:0000256" key="9">
    <source>
        <dbReference type="ARBA" id="ARBA00031501"/>
    </source>
</evidence>
<dbReference type="InterPro" id="IPR017853">
    <property type="entry name" value="GH"/>
</dbReference>
<dbReference type="EC" id="2.4.1.25" evidence="3 10"/>
<comment type="caution">
    <text evidence="12">The sequence shown here is derived from an EMBL/GenBank/DDBJ whole genome shotgun (WGS) entry which is preliminary data.</text>
</comment>
<dbReference type="InterPro" id="IPR003385">
    <property type="entry name" value="Glyco_hydro_77"/>
</dbReference>
<keyword evidence="5 10" id="KW-0328">Glycosyltransferase</keyword>
<reference evidence="12 13" key="1">
    <citation type="submission" date="2018-08" db="EMBL/GenBank/DDBJ databases">
        <title>Mucilaginibacter terrae sp. nov., isolated from manganese diggings.</title>
        <authorList>
            <person name="Huang Y."/>
            <person name="Zhou Z."/>
        </authorList>
    </citation>
    <scope>NUCLEOTIDE SEQUENCE [LARGE SCALE GENOMIC DNA]</scope>
    <source>
        <strain evidence="12 13">ZH6</strain>
    </source>
</reference>
<dbReference type="Gene3D" id="3.20.20.80">
    <property type="entry name" value="Glycosidases"/>
    <property type="match status" value="4"/>
</dbReference>
<proteinExistence type="inferred from homology"/>
<evidence type="ECO:0000256" key="3">
    <source>
        <dbReference type="ARBA" id="ARBA00012560"/>
    </source>
</evidence>
<dbReference type="NCBIfam" id="TIGR02401">
    <property type="entry name" value="trehalose_TreY"/>
    <property type="match status" value="1"/>
</dbReference>
<dbReference type="RefSeq" id="WP_117381953.1">
    <property type="nucleotide sequence ID" value="NZ_QWDE01000001.1"/>
</dbReference>
<dbReference type="PANTHER" id="PTHR32438">
    <property type="entry name" value="4-ALPHA-GLUCANOTRANSFERASE DPE1, CHLOROPLASTIC/AMYLOPLASTIC"/>
    <property type="match status" value="1"/>
</dbReference>
<evidence type="ECO:0000313" key="13">
    <source>
        <dbReference type="Proteomes" id="UP000260823"/>
    </source>
</evidence>
<feature type="domain" description="Glycosyl hydrolase family 13 catalytic" evidence="11">
    <location>
        <begin position="6"/>
        <end position="640"/>
    </location>
</feature>
<organism evidence="12 13">
    <name type="scientific">Mucilaginibacter terrenus</name>
    <dbReference type="NCBI Taxonomy" id="2482727"/>
    <lineage>
        <taxon>Bacteria</taxon>
        <taxon>Pseudomonadati</taxon>
        <taxon>Bacteroidota</taxon>
        <taxon>Sphingobacteriia</taxon>
        <taxon>Sphingobacteriales</taxon>
        <taxon>Sphingobacteriaceae</taxon>
        <taxon>Mucilaginibacter</taxon>
    </lineage>
</organism>
<dbReference type="Gene3D" id="1.10.10.470">
    <property type="entry name" value="Maltooligosyl trehalose synthase, domain 4"/>
    <property type="match status" value="1"/>
</dbReference>
<evidence type="ECO:0000256" key="5">
    <source>
        <dbReference type="ARBA" id="ARBA00022676"/>
    </source>
</evidence>
<comment type="catalytic activity">
    <reaction evidence="1 10">
        <text>Transfers a segment of a (1-&gt;4)-alpha-D-glucan to a new position in an acceptor, which may be glucose or a (1-&gt;4)-alpha-D-glucan.</text>
        <dbReference type="EC" id="2.4.1.25"/>
    </reaction>
</comment>
<accession>A0A3E2NVM6</accession>
<evidence type="ECO:0000256" key="4">
    <source>
        <dbReference type="ARBA" id="ARBA00020295"/>
    </source>
</evidence>
<dbReference type="InterPro" id="IPR013797">
    <property type="entry name" value="Maltooligo_trehalose_synth_4"/>
</dbReference>
<keyword evidence="7 10" id="KW-0119">Carbohydrate metabolism</keyword>
<dbReference type="OrthoDB" id="9811841at2"/>
<dbReference type="GO" id="GO:0005975">
    <property type="term" value="P:carbohydrate metabolic process"/>
    <property type="evidence" value="ECO:0007669"/>
    <property type="project" value="InterPro"/>
</dbReference>
<dbReference type="NCBIfam" id="TIGR00217">
    <property type="entry name" value="malQ"/>
    <property type="match status" value="1"/>
</dbReference>
<evidence type="ECO:0000256" key="1">
    <source>
        <dbReference type="ARBA" id="ARBA00000439"/>
    </source>
</evidence>
<dbReference type="CDD" id="cd11336">
    <property type="entry name" value="AmyAc_MTSase"/>
    <property type="match status" value="1"/>
</dbReference>
<keyword evidence="6 10" id="KW-0808">Transferase</keyword>
<evidence type="ECO:0000259" key="11">
    <source>
        <dbReference type="SMART" id="SM00642"/>
    </source>
</evidence>
<dbReference type="NCBIfam" id="NF011080">
    <property type="entry name" value="PRK14508.1-3"/>
    <property type="match status" value="1"/>
</dbReference>
<dbReference type="SUPFAM" id="SSF51445">
    <property type="entry name" value="(Trans)glycosidases"/>
    <property type="match status" value="2"/>
</dbReference>
<evidence type="ECO:0000256" key="2">
    <source>
        <dbReference type="ARBA" id="ARBA00005684"/>
    </source>
</evidence>
<evidence type="ECO:0000256" key="7">
    <source>
        <dbReference type="ARBA" id="ARBA00023277"/>
    </source>
</evidence>
<sequence length="1402" mass="159747">MFNPISTYRIQFHKDFTLAHLQEIIPYLSQLGIKTLYASPIFKAVPGSNHGYDGTDPLSINPEIGTLEKLVQVSKELQDNGIKWLQDIVPNHMAFHYDNIWLMDLLEKGPLSVYRNYFDQSLSDNELFSGPLMVPFLGDDLEKVIEDGQLQLGWNGERMVLRYAEQNWPVSLKSYPDILEADKEADTDAVGTLLQQLDALYETTDADAFSKAAEELKLQLTSLVKNKVFNDHLLRCFELINADKQALKDLATTQYYRLCNWKETDKQINYRRFFTVNGLICLNIQRQEVFDHVHQLVATLLKDGVIHGLRIDHIDGLFDPEQYLHRLRALAGDDTYIVVEKILEEGEELPVNWPIQGSTGYDYLALVNNLFTHKKSEKAFSSFYTELTGDDRSIKNQIYDKKALILSEHMNGELENLTSLCLSLDLADTAKKNTYERSAIKKAIGSLLIHFPVYRFYGNAFPLNKQESVALKDVFNSVGKRSEELQPALKILVDALIHKTRNADEAYRQKVLFFYQRCMQLTGPLMAKGVEDTLMYTYNRFIDHNEVGDSPEAFGISVEEFHQVMKKRQQQWPLAINATATHDTKRGEGVRARLNALTGITEEWLEMVKHWQAINADLKTNNAPDANDEYFIYQTLIGSYPMPGEEEGTYAQRLEDYLEKMLREAKRHSNWAEPNQEYEDGVKKFAAALLNKARPFWQSFSAFHQKVSELGISNTLAQATLKLTCPGVPDVYQGCEHWDLSFVDPDNRRPVDYALRRNLLSEVEDEVNVTDLWKDRYNGQIKVWLVSKLLKLRAANTSVFSKGEYVPLDVKGSHHKKVLAFARAYHGTWLVVIVPAETATVAGWHIALEGADWGDTRVVLPANAPAICSNALTSQAIKLSNGIMLQDVLNDIPLAVLKLEKQYQGRSAGVLMHITSLPSAYGIGDLGSQAYRFAQMLHDSCQQYWQILPLNATSAGDGHSPYSSYSSQAGNTLLISPEQLHKDGLLSNDDLKAAKIPATNQVDFKKAEEIKTALLDKAWENFNGSNHALLNQFEEFCTKEASWIEDYALYLVLKQQHGFSAWNTWANEFKLRNQDALSAFATQNANVLRKVKWLQFIFHKQWAALKDHCNQLGIKIFGDLPFYISYDSADVWAAPEIFDLDENLQMNHVSGVPPDFFNADGQRWGMPIFKWDKLKELNYDWWLKRIRKTLEWYDLLRLDHFRAFSAYWSIPATDETAVNGEWIEGPAVDFFNALKQEFGSLPFVAEDLGDIDQPVYDLKDGFGLPGMKVLQFSFGDDVAQSAYAPHHHAENYFVYTGTHDNNTTLGWFDKDADSAVPKNLSRYTGIKVSSKNINKVFIKMALASVCKTAIIPVQDWLNLDEQSRMNTPAGEGSNWTWRLTDELLAKFPVNKIKKWTTLYNRC</sequence>
<dbReference type="Pfam" id="PF02446">
    <property type="entry name" value="Glyco_hydro_77"/>
    <property type="match status" value="1"/>
</dbReference>
<dbReference type="InterPro" id="IPR006047">
    <property type="entry name" value="GH13_cat_dom"/>
</dbReference>
<dbReference type="Proteomes" id="UP000260823">
    <property type="component" value="Unassembled WGS sequence"/>
</dbReference>